<organism evidence="3 4">
    <name type="scientific">Sulfuracidifex metallicus DSM 6482 = JCM 9184</name>
    <dbReference type="NCBI Taxonomy" id="523847"/>
    <lineage>
        <taxon>Archaea</taxon>
        <taxon>Thermoproteota</taxon>
        <taxon>Thermoprotei</taxon>
        <taxon>Sulfolobales</taxon>
        <taxon>Sulfolobaceae</taxon>
        <taxon>Sulfuracidifex</taxon>
    </lineage>
</organism>
<protein>
    <recommendedName>
        <fullName evidence="2">CRISPR type III-associated protein domain-containing protein</fullName>
    </recommendedName>
</protein>
<proteinExistence type="predicted"/>
<evidence type="ECO:0000313" key="3">
    <source>
        <dbReference type="EMBL" id="MUN29740.1"/>
    </source>
</evidence>
<comment type="caution">
    <text evidence="3">The sequence shown here is derived from an EMBL/GenBank/DDBJ whole genome shotgun (WGS) entry which is preliminary data.</text>
</comment>
<feature type="domain" description="CRISPR type III-associated protein" evidence="2">
    <location>
        <begin position="82"/>
        <end position="181"/>
    </location>
</feature>
<dbReference type="Pfam" id="PF03787">
    <property type="entry name" value="RAMPs"/>
    <property type="match status" value="1"/>
</dbReference>
<keyword evidence="1" id="KW-0051">Antiviral defense</keyword>
<evidence type="ECO:0000259" key="2">
    <source>
        <dbReference type="Pfam" id="PF03787"/>
    </source>
</evidence>
<dbReference type="GO" id="GO:0051607">
    <property type="term" value="P:defense response to virus"/>
    <property type="evidence" value="ECO:0007669"/>
    <property type="project" value="UniProtKB-KW"/>
</dbReference>
<evidence type="ECO:0000313" key="4">
    <source>
        <dbReference type="Proteomes" id="UP000470772"/>
    </source>
</evidence>
<reference evidence="3 4" key="1">
    <citation type="submission" date="2019-10" db="EMBL/GenBank/DDBJ databases">
        <title>Sequencing and Assembly of Multiple Reported Metal-Biooxidizing Members of the Extremely Thermoacidophilic Archaeal Family Sulfolobaceae.</title>
        <authorList>
            <person name="Counts J.A."/>
            <person name="Kelly R.M."/>
        </authorList>
    </citation>
    <scope>NUCLEOTIDE SEQUENCE [LARGE SCALE GENOMIC DNA]</scope>
    <source>
        <strain evidence="3 4">DSM 6482</strain>
    </source>
</reference>
<evidence type="ECO:0000256" key="1">
    <source>
        <dbReference type="ARBA" id="ARBA00023118"/>
    </source>
</evidence>
<dbReference type="Proteomes" id="UP000470772">
    <property type="component" value="Unassembled WGS sequence"/>
</dbReference>
<gene>
    <name evidence="3" type="ORF">GC250_09900</name>
</gene>
<sequence length="270" mass="30078">MTISSWRCSSMLNHKVSVKDRNGGKTASFKLEMSVMSDHLHVSSGKSQFEQVTAINDSDVEMFLKTGSLPKEAHAAREFVKFMQTTQGLAIPGGTVKGLVRSRLELLVDCACYTFLATKPSRTVSRVYQSIFRPQRKFSERFEDNSEMCFVCDLMGNMGLASRVSFTDLTFQDGKVNLVPMTGSTYETVEKGSKFLGSFTVRNYDDADVGAILFALGIGRGNGIVLMGRFKFTNQSWGRVKFNVPNVDTGKYVKAFLEAHKGHVRVVEER</sequence>
<accession>A0A6A9QN62</accession>
<name>A0A6A9QN62_SULME</name>
<keyword evidence="4" id="KW-1185">Reference proteome</keyword>
<dbReference type="InterPro" id="IPR005537">
    <property type="entry name" value="RAMP_III_fam"/>
</dbReference>
<dbReference type="AlphaFoldDB" id="A0A6A9QN62"/>
<dbReference type="EMBL" id="WGGD01000005">
    <property type="protein sequence ID" value="MUN29740.1"/>
    <property type="molecule type" value="Genomic_DNA"/>
</dbReference>